<protein>
    <submittedName>
        <fullName evidence="8">Uncharacterized protein</fullName>
    </submittedName>
</protein>
<keyword evidence="9" id="KW-1185">Reference proteome</keyword>
<dbReference type="GO" id="GO:0007259">
    <property type="term" value="P:cell surface receptor signaling pathway via JAK-STAT"/>
    <property type="evidence" value="ECO:0007669"/>
    <property type="project" value="InterPro"/>
</dbReference>
<evidence type="ECO:0000313" key="8">
    <source>
        <dbReference type="EMBL" id="KAJ7304128.1"/>
    </source>
</evidence>
<gene>
    <name evidence="8" type="ORF">JRQ81_011655</name>
</gene>
<dbReference type="AlphaFoldDB" id="A0A9Q0X767"/>
<feature type="compositionally biased region" description="Basic and acidic residues" evidence="7">
    <location>
        <begin position="12"/>
        <end position="25"/>
    </location>
</feature>
<evidence type="ECO:0000313" key="9">
    <source>
        <dbReference type="Proteomes" id="UP001142489"/>
    </source>
</evidence>
<evidence type="ECO:0000256" key="7">
    <source>
        <dbReference type="SAM" id="MobiDB-lite"/>
    </source>
</evidence>
<accession>A0A9Q0X767</accession>
<comment type="similarity">
    <text evidence="2">Belongs to the lambda interferon family.</text>
</comment>
<keyword evidence="3" id="KW-0202">Cytokine</keyword>
<comment type="subcellular location">
    <subcellularLocation>
        <location evidence="1">Secreted</location>
    </subcellularLocation>
</comment>
<dbReference type="Proteomes" id="UP001142489">
    <property type="component" value="Unassembled WGS sequence"/>
</dbReference>
<evidence type="ECO:0000256" key="5">
    <source>
        <dbReference type="ARBA" id="ARBA00022729"/>
    </source>
</evidence>
<dbReference type="GO" id="GO:0051607">
    <property type="term" value="P:defense response to virus"/>
    <property type="evidence" value="ECO:0007669"/>
    <property type="project" value="UniProtKB-KW"/>
</dbReference>
<dbReference type="GO" id="GO:0005125">
    <property type="term" value="F:cytokine activity"/>
    <property type="evidence" value="ECO:0007669"/>
    <property type="project" value="UniProtKB-KW"/>
</dbReference>
<dbReference type="OrthoDB" id="9047153at2759"/>
<keyword evidence="4" id="KW-0964">Secreted</keyword>
<evidence type="ECO:0000256" key="3">
    <source>
        <dbReference type="ARBA" id="ARBA00022514"/>
    </source>
</evidence>
<sequence length="279" mass="32044">MEPPGHFWQPRETTEEKPVAREERKKLPRRHNYDDDEDDDEEHSNASHKARPKPSREFCRGKGHGKEIPILSPTLPIFSNAGVLKQLLVCLVAILMLLDRQGANGAPARRCFLMKTPEDGGDAFLSLRNKYEDLRFRQVAPWGNCSGENLRHPRLKNLTKWETLEAVEMQVDLVIPVLQNQSEANFSRDASRVLDFLMPFRRDLKACIQHKPSHGPESGALQGFKAQLRKFNTSNIEQSPKCLEAAVGLNIYKLLNDIVRRVLHEDYHHHHHHHKLSSN</sequence>
<dbReference type="GO" id="GO:0045087">
    <property type="term" value="P:innate immune response"/>
    <property type="evidence" value="ECO:0007669"/>
    <property type="project" value="TreeGrafter"/>
</dbReference>
<dbReference type="GO" id="GO:0050778">
    <property type="term" value="P:positive regulation of immune response"/>
    <property type="evidence" value="ECO:0007669"/>
    <property type="project" value="InterPro"/>
</dbReference>
<evidence type="ECO:0000256" key="6">
    <source>
        <dbReference type="ARBA" id="ARBA00023118"/>
    </source>
</evidence>
<organism evidence="8 9">
    <name type="scientific">Phrynocephalus forsythii</name>
    <dbReference type="NCBI Taxonomy" id="171643"/>
    <lineage>
        <taxon>Eukaryota</taxon>
        <taxon>Metazoa</taxon>
        <taxon>Chordata</taxon>
        <taxon>Craniata</taxon>
        <taxon>Vertebrata</taxon>
        <taxon>Euteleostomi</taxon>
        <taxon>Lepidosauria</taxon>
        <taxon>Squamata</taxon>
        <taxon>Bifurcata</taxon>
        <taxon>Unidentata</taxon>
        <taxon>Episquamata</taxon>
        <taxon>Toxicofera</taxon>
        <taxon>Iguania</taxon>
        <taxon>Acrodonta</taxon>
        <taxon>Agamidae</taxon>
        <taxon>Agaminae</taxon>
        <taxon>Phrynocephalus</taxon>
    </lineage>
</organism>
<dbReference type="InterPro" id="IPR038326">
    <property type="entry name" value="IFN-lambda_sf"/>
</dbReference>
<evidence type="ECO:0000256" key="2">
    <source>
        <dbReference type="ARBA" id="ARBA00008717"/>
    </source>
</evidence>
<keyword evidence="5" id="KW-0732">Signal</keyword>
<dbReference type="EMBL" id="JAPFRF010000023">
    <property type="protein sequence ID" value="KAJ7304128.1"/>
    <property type="molecule type" value="Genomic_DNA"/>
</dbReference>
<proteinExistence type="inferred from homology"/>
<dbReference type="Gene3D" id="1.20.1250.60">
    <property type="entry name" value="Interferon lambda"/>
    <property type="match status" value="1"/>
</dbReference>
<keyword evidence="6" id="KW-0051">Antiviral defense</keyword>
<comment type="caution">
    <text evidence="8">The sequence shown here is derived from an EMBL/GenBank/DDBJ whole genome shotgun (WGS) entry which is preliminary data.</text>
</comment>
<name>A0A9Q0X767_9SAUR</name>
<dbReference type="InterPro" id="IPR029177">
    <property type="entry name" value="INF_lambda"/>
</dbReference>
<evidence type="ECO:0000256" key="1">
    <source>
        <dbReference type="ARBA" id="ARBA00004613"/>
    </source>
</evidence>
<dbReference type="PANTHER" id="PTHR31943">
    <property type="entry name" value="INTERLEUKIN-28 AND 29"/>
    <property type="match status" value="1"/>
</dbReference>
<evidence type="ECO:0000256" key="4">
    <source>
        <dbReference type="ARBA" id="ARBA00022525"/>
    </source>
</evidence>
<feature type="region of interest" description="Disordered" evidence="7">
    <location>
        <begin position="1"/>
        <end position="61"/>
    </location>
</feature>
<dbReference type="GO" id="GO:0005615">
    <property type="term" value="C:extracellular space"/>
    <property type="evidence" value="ECO:0007669"/>
    <property type="project" value="UniProtKB-KW"/>
</dbReference>
<dbReference type="Pfam" id="PF15177">
    <property type="entry name" value="IL28A"/>
    <property type="match status" value="1"/>
</dbReference>
<reference evidence="8" key="1">
    <citation type="journal article" date="2023" name="DNA Res.">
        <title>Chromosome-level genome assembly of Phrynocephalus forsythii using third-generation DNA sequencing and Hi-C analysis.</title>
        <authorList>
            <person name="Qi Y."/>
            <person name="Zhao W."/>
            <person name="Zhao Y."/>
            <person name="Niu C."/>
            <person name="Cao S."/>
            <person name="Zhang Y."/>
        </authorList>
    </citation>
    <scope>NUCLEOTIDE SEQUENCE</scope>
    <source>
        <tissue evidence="8">Muscle</tissue>
    </source>
</reference>
<dbReference type="PANTHER" id="PTHR31943:SF1">
    <property type="entry name" value="INTERFERON LAMBDA-2-RELATED"/>
    <property type="match status" value="1"/>
</dbReference>